<dbReference type="AlphaFoldDB" id="A0A073K125"/>
<accession>A0A073K125</accession>
<dbReference type="InterPro" id="IPR036291">
    <property type="entry name" value="NAD(P)-bd_dom_sf"/>
</dbReference>
<dbReference type="RefSeq" id="WP_034637514.1">
    <property type="nucleotide sequence ID" value="NZ_CBCSJC010000003.1"/>
</dbReference>
<protein>
    <recommendedName>
        <fullName evidence="1">NAD-dependent epimerase/dehydratase domain-containing protein</fullName>
    </recommendedName>
</protein>
<dbReference type="Pfam" id="PF01370">
    <property type="entry name" value="Epimerase"/>
    <property type="match status" value="1"/>
</dbReference>
<keyword evidence="3" id="KW-1185">Reference proteome</keyword>
<dbReference type="OrthoDB" id="2938417at2"/>
<evidence type="ECO:0000313" key="2">
    <source>
        <dbReference type="EMBL" id="KEK20205.1"/>
    </source>
</evidence>
<name>A0A073K125_9BACI</name>
<dbReference type="STRING" id="574376.BAMA_17325"/>
<feature type="domain" description="NAD-dependent epimerase/dehydratase" evidence="1">
    <location>
        <begin position="4"/>
        <end position="158"/>
    </location>
</feature>
<reference evidence="2 3" key="1">
    <citation type="submission" date="2014-06" db="EMBL/GenBank/DDBJ databases">
        <title>Draft genome sequence of Bacillus manliponensis JCM 15802 (MCCC 1A00708).</title>
        <authorList>
            <person name="Lai Q."/>
            <person name="Liu Y."/>
            <person name="Shao Z."/>
        </authorList>
    </citation>
    <scope>NUCLEOTIDE SEQUENCE [LARGE SCALE GENOMIC DNA]</scope>
    <source>
        <strain evidence="2 3">JCM 15802</strain>
    </source>
</reference>
<dbReference type="Gene3D" id="3.40.50.720">
    <property type="entry name" value="NAD(P)-binding Rossmann-like Domain"/>
    <property type="match status" value="1"/>
</dbReference>
<organism evidence="2 3">
    <name type="scientific">Bacillus manliponensis</name>
    <dbReference type="NCBI Taxonomy" id="574376"/>
    <lineage>
        <taxon>Bacteria</taxon>
        <taxon>Bacillati</taxon>
        <taxon>Bacillota</taxon>
        <taxon>Bacilli</taxon>
        <taxon>Bacillales</taxon>
        <taxon>Bacillaceae</taxon>
        <taxon>Bacillus</taxon>
        <taxon>Bacillus cereus group</taxon>
    </lineage>
</organism>
<gene>
    <name evidence="2" type="ORF">BAMA_17325</name>
</gene>
<dbReference type="SUPFAM" id="SSF51735">
    <property type="entry name" value="NAD(P)-binding Rossmann-fold domains"/>
    <property type="match status" value="1"/>
</dbReference>
<sequence>MKCVCIVGAWTFIGYNLIEKMLLENVEVYGIDFDRRENLQKIDEEKLFLIGRNASFSYYSLQEDEGWQLLEENEIDTVYFCLYEPNRKTGFRDEQIGMQYVKRMGRFCKRKGIKFVVLSSAERENNENSQFFTKLEEQVKKHSEYYSILRVPAVYGPWQPSFMAYHRLLLSDVINSEKTFTIEERYHDLLYVEDVCVCLYSSGEKGAYVGTYEIGSGEEKLWEQGMKQLQPNMQVMDVVQSEKRDGEQMIILEKCVPLVEGLKKQKRHIKQYKELYEERSTR</sequence>
<dbReference type="Proteomes" id="UP000027822">
    <property type="component" value="Unassembled WGS sequence"/>
</dbReference>
<comment type="caution">
    <text evidence="2">The sequence shown here is derived from an EMBL/GenBank/DDBJ whole genome shotgun (WGS) entry which is preliminary data.</text>
</comment>
<evidence type="ECO:0000259" key="1">
    <source>
        <dbReference type="Pfam" id="PF01370"/>
    </source>
</evidence>
<dbReference type="EMBL" id="JOTN01000004">
    <property type="protein sequence ID" value="KEK20205.1"/>
    <property type="molecule type" value="Genomic_DNA"/>
</dbReference>
<dbReference type="InterPro" id="IPR001509">
    <property type="entry name" value="Epimerase_deHydtase"/>
</dbReference>
<dbReference type="eggNOG" id="COG0451">
    <property type="taxonomic scope" value="Bacteria"/>
</dbReference>
<proteinExistence type="predicted"/>
<evidence type="ECO:0000313" key="3">
    <source>
        <dbReference type="Proteomes" id="UP000027822"/>
    </source>
</evidence>